<dbReference type="InterPro" id="IPR029058">
    <property type="entry name" value="AB_hydrolase_fold"/>
</dbReference>
<name>A0A3M8TR02_PSEPU</name>
<dbReference type="AlphaFoldDB" id="A0A3M8TR02"/>
<dbReference type="OrthoDB" id="8680283at2"/>
<evidence type="ECO:0000259" key="3">
    <source>
        <dbReference type="Pfam" id="PF00561"/>
    </source>
</evidence>
<dbReference type="SUPFAM" id="SSF53474">
    <property type="entry name" value="alpha/beta-Hydrolases"/>
    <property type="match status" value="1"/>
</dbReference>
<feature type="signal peptide" evidence="2">
    <location>
        <begin position="1"/>
        <end position="20"/>
    </location>
</feature>
<evidence type="ECO:0000256" key="2">
    <source>
        <dbReference type="SAM" id="SignalP"/>
    </source>
</evidence>
<reference evidence="4 5" key="1">
    <citation type="submission" date="2018-10" db="EMBL/GenBank/DDBJ databases">
        <title>An outbreak of IMP-63 producing strain in France.</title>
        <authorList>
            <person name="Bour M."/>
            <person name="Liapis E."/>
            <person name="Plesiat P."/>
        </authorList>
    </citation>
    <scope>NUCLEOTIDE SEQUENCE [LARGE SCALE GENOMIC DNA]</scope>
    <source>
        <strain evidence="4 5">12917</strain>
    </source>
</reference>
<dbReference type="GO" id="GO:0016787">
    <property type="term" value="F:hydrolase activity"/>
    <property type="evidence" value="ECO:0007669"/>
    <property type="project" value="UniProtKB-KW"/>
</dbReference>
<evidence type="ECO:0000313" key="4">
    <source>
        <dbReference type="EMBL" id="RNF94024.1"/>
    </source>
</evidence>
<proteinExistence type="predicted"/>
<evidence type="ECO:0000313" key="5">
    <source>
        <dbReference type="Proteomes" id="UP000278162"/>
    </source>
</evidence>
<dbReference type="RefSeq" id="WP_049870809.1">
    <property type="nucleotide sequence ID" value="NZ_CP007620.1"/>
</dbReference>
<keyword evidence="1 4" id="KW-0378">Hydrolase</keyword>
<comment type="caution">
    <text evidence="4">The sequence shown here is derived from an EMBL/GenBank/DDBJ whole genome shotgun (WGS) entry which is preliminary data.</text>
</comment>
<protein>
    <submittedName>
        <fullName evidence="4">Alpha/beta hydrolase</fullName>
    </submittedName>
</protein>
<dbReference type="Gene3D" id="3.40.50.1820">
    <property type="entry name" value="alpha/beta hydrolase"/>
    <property type="match status" value="1"/>
</dbReference>
<gene>
    <name evidence="4" type="ORF">EFK07_01465</name>
</gene>
<dbReference type="EMBL" id="RJAI01000002">
    <property type="protein sequence ID" value="RNF94024.1"/>
    <property type="molecule type" value="Genomic_DNA"/>
</dbReference>
<feature type="chain" id="PRO_5018225036" evidence="2">
    <location>
        <begin position="21"/>
        <end position="291"/>
    </location>
</feature>
<feature type="domain" description="AB hydrolase-1" evidence="3">
    <location>
        <begin position="42"/>
        <end position="275"/>
    </location>
</feature>
<evidence type="ECO:0000256" key="1">
    <source>
        <dbReference type="ARBA" id="ARBA00022801"/>
    </source>
</evidence>
<keyword evidence="2" id="KW-0732">Signal</keyword>
<dbReference type="InterPro" id="IPR000073">
    <property type="entry name" value="AB_hydrolase_1"/>
</dbReference>
<dbReference type="InterPro" id="IPR050266">
    <property type="entry name" value="AB_hydrolase_sf"/>
</dbReference>
<dbReference type="GO" id="GO:0016020">
    <property type="term" value="C:membrane"/>
    <property type="evidence" value="ECO:0007669"/>
    <property type="project" value="TreeGrafter"/>
</dbReference>
<accession>A0A3M8TR02</accession>
<dbReference type="Pfam" id="PF00561">
    <property type="entry name" value="Abhydrolase_1"/>
    <property type="match status" value="1"/>
</dbReference>
<organism evidence="4 5">
    <name type="scientific">Pseudomonas putida</name>
    <name type="common">Arthrobacter siderocapsulatus</name>
    <dbReference type="NCBI Taxonomy" id="303"/>
    <lineage>
        <taxon>Bacteria</taxon>
        <taxon>Pseudomonadati</taxon>
        <taxon>Pseudomonadota</taxon>
        <taxon>Gammaproteobacteria</taxon>
        <taxon>Pseudomonadales</taxon>
        <taxon>Pseudomonadaceae</taxon>
        <taxon>Pseudomonas</taxon>
    </lineage>
</organism>
<dbReference type="PANTHER" id="PTHR43798:SF31">
    <property type="entry name" value="AB HYDROLASE SUPERFAMILY PROTEIN YCLE"/>
    <property type="match status" value="1"/>
</dbReference>
<dbReference type="Proteomes" id="UP000278162">
    <property type="component" value="Unassembled WGS sequence"/>
</dbReference>
<dbReference type="PANTHER" id="PTHR43798">
    <property type="entry name" value="MONOACYLGLYCEROL LIPASE"/>
    <property type="match status" value="1"/>
</dbReference>
<sequence>MGKYRKWLLASALWASMANAEYVKVSDDLNIHYLTSGEGPRVVLLVPGWIMSADVFEKQLSYFKDSKKYKLIAIDPRSQGLSTHTNEGNYYEQHGRDLNALIVKLNLNKFVLVGWSNGGFDALSYVHQFGADRLAGFVMLDAAPTGNATSNASEWAWYSRDDNDHFCEQLTQGSLNDRQKMNTEFAHWMVTNPTPEYMNWITKISNMTSDGVAALTNANSFYQDYRADLRDLENKVPLLYVVRQDWKHSVPKWSKENTPTASIALMDKHISFWEHPEQFNIPLEKFLGNLN</sequence>